<dbReference type="Proteomes" id="UP000559404">
    <property type="component" value="Unassembled WGS sequence"/>
</dbReference>
<reference evidence="2 3" key="2">
    <citation type="submission" date="2020-08" db="EMBL/GenBank/DDBJ databases">
        <title>Stappia taiwanensis sp. nov., isolated from a coastal thermal spring.</title>
        <authorList>
            <person name="Kampfer P."/>
        </authorList>
    </citation>
    <scope>NUCLEOTIDE SEQUENCE [LARGE SCALE GENOMIC DNA]</scope>
    <source>
        <strain evidence="2 3">DSM 23284</strain>
    </source>
</reference>
<evidence type="ECO:0000313" key="3">
    <source>
        <dbReference type="Proteomes" id="UP000559404"/>
    </source>
</evidence>
<dbReference type="RefSeq" id="WP_181758582.1">
    <property type="nucleotide sequence ID" value="NZ_BMCR01000002.1"/>
</dbReference>
<gene>
    <name evidence="2" type="ORF">H1W37_01815</name>
</gene>
<feature type="region of interest" description="Disordered" evidence="1">
    <location>
        <begin position="270"/>
        <end position="295"/>
    </location>
</feature>
<dbReference type="EMBL" id="JACEON010000002">
    <property type="protein sequence ID" value="MBA4610374.1"/>
    <property type="molecule type" value="Genomic_DNA"/>
</dbReference>
<comment type="caution">
    <text evidence="2">The sequence shown here is derived from an EMBL/GenBank/DDBJ whole genome shotgun (WGS) entry which is preliminary data.</text>
</comment>
<feature type="compositionally biased region" description="Polar residues" evidence="1">
    <location>
        <begin position="279"/>
        <end position="294"/>
    </location>
</feature>
<sequence>MGETNGVAEGFDKKEFEAWLRTQPVEVSVVLAARSALRALLFLTRNLDWRMRSGDTFVLPLFRAVNVAWSFGVFGDQKALGAAADRALYAFARAAPACADKKGVAVVDRVCAYLAVARASFFRTAAGKTFFAGASFTGAAFASADKTAIYKSAAAASNAAAAYSAIARALSRDRARLTTGLSASRLYIMPLWPDGMPGDLAADWQSLKAHLLSRNEDWDIWTDWYEDRLAGRPPEAKLDRARIMLPDGLWKQGAKAVNAELKRIRADLQAEGAEDSKAETGNLQGSGLSESGQEPNWHEVVKQRLQDEAPVSAVMKDGRIAARDSPPDAKPPLDHPEDLQARLLGLRLTADKVAAMLGEMPHNLGPYLARDIGHFSQAASQSPPVWYVLDDAAACLRDHTRLLEDLAWPGATREDVERLVRRTEELRLLLQPQQPEPAPAANEKPPLELDPEKATPCAVGEILSQVEGAIRADGGRVLAPSAQQTLEHYTDKAREALASPDTSEASESVRQRRLTRWLRGLGGFLGQSSKIITYGVATNAISNPGSAKTLGEHFSKLFDWLVSFFSG</sequence>
<reference evidence="2 3" key="1">
    <citation type="submission" date="2020-07" db="EMBL/GenBank/DDBJ databases">
        <authorList>
            <person name="Li M."/>
        </authorList>
    </citation>
    <scope>NUCLEOTIDE SEQUENCE [LARGE SCALE GENOMIC DNA]</scope>
    <source>
        <strain evidence="2 3">DSM 23284</strain>
    </source>
</reference>
<accession>A0A838XTJ7</accession>
<dbReference type="AlphaFoldDB" id="A0A838XTJ7"/>
<organism evidence="2 3">
    <name type="scientific">Stappia taiwanensis</name>
    <dbReference type="NCBI Taxonomy" id="992267"/>
    <lineage>
        <taxon>Bacteria</taxon>
        <taxon>Pseudomonadati</taxon>
        <taxon>Pseudomonadota</taxon>
        <taxon>Alphaproteobacteria</taxon>
        <taxon>Hyphomicrobiales</taxon>
        <taxon>Stappiaceae</taxon>
        <taxon>Stappia</taxon>
    </lineage>
</organism>
<proteinExistence type="predicted"/>
<evidence type="ECO:0000256" key="1">
    <source>
        <dbReference type="SAM" id="MobiDB-lite"/>
    </source>
</evidence>
<evidence type="ECO:0000313" key="2">
    <source>
        <dbReference type="EMBL" id="MBA4610374.1"/>
    </source>
</evidence>
<name>A0A838XTJ7_9HYPH</name>
<keyword evidence="3" id="KW-1185">Reference proteome</keyword>
<protein>
    <submittedName>
        <fullName evidence="2">Uncharacterized protein</fullName>
    </submittedName>
</protein>